<evidence type="ECO:0000313" key="1">
    <source>
        <dbReference type="EMBL" id="RPD60471.1"/>
    </source>
</evidence>
<evidence type="ECO:0000313" key="2">
    <source>
        <dbReference type="Proteomes" id="UP000313359"/>
    </source>
</evidence>
<proteinExistence type="predicted"/>
<sequence length="326" mass="37461">MSEPEHPLAIADLRVAVAPSRWDIDIPLDVLLAIVKCVADEEARSEHPTQAHLYRAVVLSSVPQSQHFARTLQQCPELGKLAVSLQIRALGPSPRFYDDADWSQDKTFVMIFAGCCPELRRLSLFKFAFHTFYRLVRVVRSFPELQDLKLIDIHWKDREEKEDPWEAPDPALHSGRCGKLQTVKLTMEPESTAQGWTFNNYYCRAQSAYLRYELAFPPTGEGESDPLHRPGLDAFSCLEDLHHDLGRAEKHTARRGCFGEHRNRALERVAELRLDDILSKPPFLDLERVEWVCVTRKPKDTCDEWTTGIRSLLPQLDERKILHTLV</sequence>
<organism evidence="1 2">
    <name type="scientific">Lentinus tigrinus ALCF2SS1-6</name>
    <dbReference type="NCBI Taxonomy" id="1328759"/>
    <lineage>
        <taxon>Eukaryota</taxon>
        <taxon>Fungi</taxon>
        <taxon>Dikarya</taxon>
        <taxon>Basidiomycota</taxon>
        <taxon>Agaricomycotina</taxon>
        <taxon>Agaricomycetes</taxon>
        <taxon>Polyporales</taxon>
        <taxon>Polyporaceae</taxon>
        <taxon>Lentinus</taxon>
    </lineage>
</organism>
<keyword evidence="2" id="KW-1185">Reference proteome</keyword>
<name>A0A5C2S9V3_9APHY</name>
<accession>A0A5C2S9V3</accession>
<dbReference type="AlphaFoldDB" id="A0A5C2S9V3"/>
<gene>
    <name evidence="1" type="ORF">L227DRAFT_653193</name>
</gene>
<reference evidence="1" key="1">
    <citation type="journal article" date="2018" name="Genome Biol. Evol.">
        <title>Genomics and development of Lentinus tigrinus, a white-rot wood-decaying mushroom with dimorphic fruiting bodies.</title>
        <authorList>
            <person name="Wu B."/>
            <person name="Xu Z."/>
            <person name="Knudson A."/>
            <person name="Carlson A."/>
            <person name="Chen N."/>
            <person name="Kovaka S."/>
            <person name="LaButti K."/>
            <person name="Lipzen A."/>
            <person name="Pennachio C."/>
            <person name="Riley R."/>
            <person name="Schakwitz W."/>
            <person name="Umezawa K."/>
            <person name="Ohm R.A."/>
            <person name="Grigoriev I.V."/>
            <person name="Nagy L.G."/>
            <person name="Gibbons J."/>
            <person name="Hibbett D."/>
        </authorList>
    </citation>
    <scope>NUCLEOTIDE SEQUENCE [LARGE SCALE GENOMIC DNA]</scope>
    <source>
        <strain evidence="1">ALCF2SS1-6</strain>
    </source>
</reference>
<dbReference type="Proteomes" id="UP000313359">
    <property type="component" value="Unassembled WGS sequence"/>
</dbReference>
<dbReference type="EMBL" id="ML122265">
    <property type="protein sequence ID" value="RPD60471.1"/>
    <property type="molecule type" value="Genomic_DNA"/>
</dbReference>
<protein>
    <submittedName>
        <fullName evidence="1">Uncharacterized protein</fullName>
    </submittedName>
</protein>